<gene>
    <name evidence="1" type="primary">MA1</name>
</gene>
<feature type="non-terminal residue" evidence="1">
    <location>
        <position position="1"/>
    </location>
</feature>
<name>Q3L3L8_9ORTO</name>
<dbReference type="GO" id="GO:0039660">
    <property type="term" value="F:structural constituent of virion"/>
    <property type="evidence" value="ECO:0007669"/>
    <property type="project" value="UniProtKB-KW"/>
</dbReference>
<dbReference type="EMBL" id="AY744395">
    <property type="protein sequence ID" value="AAW72728.1"/>
    <property type="molecule type" value="Genomic_RNA"/>
</dbReference>
<proteinExistence type="predicted"/>
<reference evidence="1" key="1">
    <citation type="submission" date="2004-09" db="EMBL/GenBank/DDBJ databases">
        <title>Characterization of a low virulent infectious salmon anaemia virus (ISAV).</title>
        <authorList>
            <person name="Plarre H."/>
            <person name="Nylund A."/>
        </authorList>
    </citation>
    <scope>NUCLEOTIDE SEQUENCE</scope>
    <source>
        <strain evidence="1">SF83/04</strain>
    </source>
</reference>
<evidence type="ECO:0000313" key="1">
    <source>
        <dbReference type="EMBL" id="AAW72728.1"/>
    </source>
</evidence>
<organism evidence="1">
    <name type="scientific">Isavirus salaris</name>
    <dbReference type="NCBI Taxonomy" id="55987"/>
    <lineage>
        <taxon>Viruses</taxon>
        <taxon>Riboviria</taxon>
        <taxon>Orthornavirae</taxon>
        <taxon>Negarnaviricota</taxon>
        <taxon>Polyploviricotina</taxon>
        <taxon>Insthoviricetes</taxon>
        <taxon>Articulavirales</taxon>
        <taxon>Orthomyxoviridae</taxon>
        <taxon>Isavirus</taxon>
    </lineage>
</organism>
<keyword evidence="1" id="KW-0468">Viral matrix protein</keyword>
<accession>Q3L3L8</accession>
<protein>
    <submittedName>
        <fullName evidence="1">Matrix protein 1</fullName>
    </submittedName>
</protein>
<sequence length="199" mass="22260">VSTMNESQWIQKHLPCMREANPKPRELIRHALKVKKRPEVVYAMGVLLTLGGESGLCVEFQAPEGKMVKVKTLNQLVNGMISRATMTLYCVMKDPPSGSMATLMRDHIRNWLKEESGCQDADGGEEKWAMVYGMISPDMAEEKTMLKDLKTMLHSRMQMYALGASSKALETLEKAIVAAVHRLPASCSTEKMVLLGYLR</sequence>
<keyword evidence="1" id="KW-0946">Virion</keyword>